<evidence type="ECO:0000259" key="5">
    <source>
        <dbReference type="PROSITE" id="PS51935"/>
    </source>
</evidence>
<dbReference type="GO" id="GO:0008234">
    <property type="term" value="F:cysteine-type peptidase activity"/>
    <property type="evidence" value="ECO:0007669"/>
    <property type="project" value="UniProtKB-KW"/>
</dbReference>
<keyword evidence="2" id="KW-0645">Protease</keyword>
<evidence type="ECO:0000256" key="4">
    <source>
        <dbReference type="ARBA" id="ARBA00022807"/>
    </source>
</evidence>
<dbReference type="PROSITE" id="PS51935">
    <property type="entry name" value="NLPC_P60"/>
    <property type="match status" value="1"/>
</dbReference>
<reference evidence="6 7" key="1">
    <citation type="submission" date="2020-08" db="EMBL/GenBank/DDBJ databases">
        <title>Functional genomics of gut bacteria from endangered species of beetles.</title>
        <authorList>
            <person name="Carlos-Shanley C."/>
        </authorList>
    </citation>
    <scope>NUCLEOTIDE SEQUENCE [LARGE SCALE GENOMIC DNA]</scope>
    <source>
        <strain evidence="6 7">S00245</strain>
    </source>
</reference>
<sequence length="135" mass="13805">MIGTEFAKAAEALAGTRFRLHGRDPATGLDCLGLVVAALAATGRSVALPRPFGLRRLGLAAADEVAASLGLAVVTGETIAGDVLLAQCSPIQPHLAVALASGRIVHAHAGLGRVVVGSGDPTWTIARHWRFPPAF</sequence>
<evidence type="ECO:0000313" key="7">
    <source>
        <dbReference type="Proteomes" id="UP000555448"/>
    </source>
</evidence>
<dbReference type="InterPro" id="IPR000064">
    <property type="entry name" value="NLP_P60_dom"/>
</dbReference>
<dbReference type="AlphaFoldDB" id="A0A7W7KDE3"/>
<dbReference type="Gene3D" id="3.90.1720.10">
    <property type="entry name" value="endopeptidase domain like (from Nostoc punctiforme)"/>
    <property type="match status" value="1"/>
</dbReference>
<feature type="domain" description="NlpC/P60" evidence="5">
    <location>
        <begin position="1"/>
        <end position="135"/>
    </location>
</feature>
<comment type="caution">
    <text evidence="6">The sequence shown here is derived from an EMBL/GenBank/DDBJ whole genome shotgun (WGS) entry which is preliminary data.</text>
</comment>
<dbReference type="Proteomes" id="UP000555448">
    <property type="component" value="Unassembled WGS sequence"/>
</dbReference>
<evidence type="ECO:0000256" key="1">
    <source>
        <dbReference type="ARBA" id="ARBA00007074"/>
    </source>
</evidence>
<dbReference type="RefSeq" id="WP_184248070.1">
    <property type="nucleotide sequence ID" value="NZ_JACHLR010000016.1"/>
</dbReference>
<dbReference type="GO" id="GO:0006508">
    <property type="term" value="P:proteolysis"/>
    <property type="evidence" value="ECO:0007669"/>
    <property type="project" value="UniProtKB-KW"/>
</dbReference>
<gene>
    <name evidence="6" type="ORF">HNO88_003381</name>
</gene>
<evidence type="ECO:0000313" key="6">
    <source>
        <dbReference type="EMBL" id="MBB4860043.1"/>
    </source>
</evidence>
<proteinExistence type="inferred from homology"/>
<keyword evidence="7" id="KW-1185">Reference proteome</keyword>
<dbReference type="InterPro" id="IPR038765">
    <property type="entry name" value="Papain-like_cys_pep_sf"/>
</dbReference>
<organism evidence="6 7">
    <name type="scientific">Novosphingobium chloroacetimidivorans</name>
    <dbReference type="NCBI Taxonomy" id="1428314"/>
    <lineage>
        <taxon>Bacteria</taxon>
        <taxon>Pseudomonadati</taxon>
        <taxon>Pseudomonadota</taxon>
        <taxon>Alphaproteobacteria</taxon>
        <taxon>Sphingomonadales</taxon>
        <taxon>Sphingomonadaceae</taxon>
        <taxon>Novosphingobium</taxon>
    </lineage>
</organism>
<protein>
    <submittedName>
        <fullName evidence="6">Cell wall-associated NlpC family hydrolase</fullName>
    </submittedName>
</protein>
<dbReference type="SUPFAM" id="SSF54001">
    <property type="entry name" value="Cysteine proteinases"/>
    <property type="match status" value="1"/>
</dbReference>
<accession>A0A7W7KDE3</accession>
<keyword evidence="3 6" id="KW-0378">Hydrolase</keyword>
<keyword evidence="4" id="KW-0788">Thiol protease</keyword>
<dbReference type="EMBL" id="JACHLR010000016">
    <property type="protein sequence ID" value="MBB4860043.1"/>
    <property type="molecule type" value="Genomic_DNA"/>
</dbReference>
<evidence type="ECO:0000256" key="2">
    <source>
        <dbReference type="ARBA" id="ARBA00022670"/>
    </source>
</evidence>
<evidence type="ECO:0000256" key="3">
    <source>
        <dbReference type="ARBA" id="ARBA00022801"/>
    </source>
</evidence>
<name>A0A7W7KDE3_9SPHN</name>
<comment type="similarity">
    <text evidence="1">Belongs to the peptidase C40 family.</text>
</comment>